<dbReference type="Proteomes" id="UP000194857">
    <property type="component" value="Unassembled WGS sequence"/>
</dbReference>
<evidence type="ECO:0000313" key="1">
    <source>
        <dbReference type="EMBL" id="OTI63189.1"/>
    </source>
</evidence>
<proteinExistence type="predicted"/>
<protein>
    <submittedName>
        <fullName evidence="1">Uncharacterized protein</fullName>
    </submittedName>
</protein>
<sequence>MHLNREYLCCADAQQAARHLAQSQPLPHDLSSHRDAAEYILSAIAEGWFMLPYWREPASYSREQFGEIHHHLQHHPGLPAAIKAAEAAVNHAKEVFKGPLFELFGSYRNNRLPDPLVMAKNAHQSCPRKPLDFSAWVFTAQEFCDLVDDVSARCQHVHQLADVITWPGMLDEAACLGGKVDRLRAIGRPDWITPIVKSVHYSYLSSSCDAELKRLVAGFSDGRAFVEFVARDRQARDSENQANWRATKAMIRNVAAVLADAKSYHQAVLTKLLRRDLGRHFCVKTVHGLEGTRLVITTDTHLELGDNAKITAPFDLVNWVLALDDAMAKQADDVFGYWEACKAADAALAAMYAAETVHDMAVSASS</sequence>
<name>A0A241XRS1_PSEAI</name>
<dbReference type="RefSeq" id="WP_065327502.1">
    <property type="nucleotide sequence ID" value="NZ_NFFZ01000004.1"/>
</dbReference>
<comment type="caution">
    <text evidence="1">The sequence shown here is derived from an EMBL/GenBank/DDBJ whole genome shotgun (WGS) entry which is preliminary data.</text>
</comment>
<organism evidence="1 2">
    <name type="scientific">Pseudomonas aeruginosa</name>
    <dbReference type="NCBI Taxonomy" id="287"/>
    <lineage>
        <taxon>Bacteria</taxon>
        <taxon>Pseudomonadati</taxon>
        <taxon>Pseudomonadota</taxon>
        <taxon>Gammaproteobacteria</taxon>
        <taxon>Pseudomonadales</taxon>
        <taxon>Pseudomonadaceae</taxon>
        <taxon>Pseudomonas</taxon>
    </lineage>
</organism>
<evidence type="ECO:0000313" key="2">
    <source>
        <dbReference type="Proteomes" id="UP000194857"/>
    </source>
</evidence>
<reference evidence="1 2" key="1">
    <citation type="submission" date="2017-05" db="EMBL/GenBank/DDBJ databases">
        <authorList>
            <person name="Song R."/>
            <person name="Chenine A.L."/>
            <person name="Ruprecht R.M."/>
        </authorList>
    </citation>
    <scope>NUCLEOTIDE SEQUENCE [LARGE SCALE GENOMIC DNA]</scope>
    <source>
        <strain evidence="1 2">S567_C10_BS</strain>
    </source>
</reference>
<gene>
    <name evidence="1" type="ORF">CAZ10_10160</name>
</gene>
<dbReference type="AlphaFoldDB" id="A0A241XRS1"/>
<dbReference type="EMBL" id="NFFZ01000004">
    <property type="protein sequence ID" value="OTI63189.1"/>
    <property type="molecule type" value="Genomic_DNA"/>
</dbReference>
<accession>A0A241XRS1</accession>